<evidence type="ECO:0000313" key="2">
    <source>
        <dbReference type="Proteomes" id="UP000198949"/>
    </source>
</evidence>
<reference evidence="2" key="1">
    <citation type="submission" date="2016-10" db="EMBL/GenBank/DDBJ databases">
        <authorList>
            <person name="Varghese N."/>
            <person name="Submissions S."/>
        </authorList>
    </citation>
    <scope>NUCLEOTIDE SEQUENCE [LARGE SCALE GENOMIC DNA]</scope>
    <source>
        <strain evidence="2">CGMCC 4.3516</strain>
    </source>
</reference>
<evidence type="ECO:0000313" key="1">
    <source>
        <dbReference type="EMBL" id="SDE00329.1"/>
    </source>
</evidence>
<dbReference type="EMBL" id="FNAD01000010">
    <property type="protein sequence ID" value="SDE00329.1"/>
    <property type="molecule type" value="Genomic_DNA"/>
</dbReference>
<dbReference type="RefSeq" id="WP_091038016.1">
    <property type="nucleotide sequence ID" value="NZ_FNAD01000010.1"/>
</dbReference>
<dbReference type="AlphaFoldDB" id="A0A1G6ZCE0"/>
<sequence>MTAAPQPEAPIWFLPMNIGERDTTDQSPDWHYLGEFFQDIGLGDRVRFAVYRSTAEPAMHRLTSDEQKSYGARLIAVFSDPPTAPAAWHPVWERDELRPEVEKLARAIARG</sequence>
<name>A0A1G6ZCE0_9ACTN</name>
<gene>
    <name evidence="1" type="ORF">SAMN05216270_110177</name>
</gene>
<organism evidence="1 2">
    <name type="scientific">Glycomyces harbinensis</name>
    <dbReference type="NCBI Taxonomy" id="58114"/>
    <lineage>
        <taxon>Bacteria</taxon>
        <taxon>Bacillati</taxon>
        <taxon>Actinomycetota</taxon>
        <taxon>Actinomycetes</taxon>
        <taxon>Glycomycetales</taxon>
        <taxon>Glycomycetaceae</taxon>
        <taxon>Glycomyces</taxon>
    </lineage>
</organism>
<accession>A0A1G6ZCE0</accession>
<keyword evidence="2" id="KW-1185">Reference proteome</keyword>
<proteinExistence type="predicted"/>
<dbReference type="Proteomes" id="UP000198949">
    <property type="component" value="Unassembled WGS sequence"/>
</dbReference>
<protein>
    <submittedName>
        <fullName evidence="1">Uncharacterized protein</fullName>
    </submittedName>
</protein>